<name>A0AAW3WKK4_SERFO</name>
<dbReference type="RefSeq" id="WP_179251887.1">
    <property type="nucleotide sequence ID" value="NZ_JACBIV010000003.1"/>
</dbReference>
<dbReference type="Proteomes" id="UP000659084">
    <property type="component" value="Unassembled WGS sequence"/>
</dbReference>
<dbReference type="Pfam" id="PF08401">
    <property type="entry name" value="ArdcN"/>
    <property type="match status" value="1"/>
</dbReference>
<dbReference type="InterPro" id="IPR041459">
    <property type="entry name" value="MPTase-PolyVal"/>
</dbReference>
<feature type="domain" description="Polyvalent protein metallopeptidase" evidence="2">
    <location>
        <begin position="187"/>
        <end position="313"/>
    </location>
</feature>
<accession>A0AAW3WKK4</accession>
<protein>
    <submittedName>
        <fullName evidence="3">DUF1738 domain-containing protein</fullName>
    </submittedName>
</protein>
<evidence type="ECO:0000313" key="3">
    <source>
        <dbReference type="EMBL" id="MBC3211031.1"/>
    </source>
</evidence>
<sequence>MTTKNTRKKKAVSRSQDKADLFQVVTDKIVAALEKGTSPWRKPWKTIAGSHSGSISGLPANAVTGRTYSGINVLLLWIDAAEKGFTSHRWLTFKQAQDVGGNVRKGEKATLVTLFKPFEKKETDEQGKPLFDEQGNAVVSQRNFMTCFYLFNVEQCENLPERLSAPVTVAGDAAEIPEAQDIERIQRAEQVIACSGVPVDHRYQDQAFYSPGADRITMPETVQFSCPADYYCTLLHELVHSTGHISRLAREGITSSTRRFGDPVYAFEELVAEIGSAFLCAELGIQGDIQHESYIAGWLKALKEDKRAIFQASRFAREAFEYLILREQALAAA</sequence>
<dbReference type="InterPro" id="IPR013610">
    <property type="entry name" value="ArdC_N"/>
</dbReference>
<comment type="caution">
    <text evidence="3">The sequence shown here is derived from an EMBL/GenBank/DDBJ whole genome shotgun (WGS) entry which is preliminary data.</text>
</comment>
<evidence type="ECO:0000259" key="2">
    <source>
        <dbReference type="Pfam" id="PF18818"/>
    </source>
</evidence>
<dbReference type="PIRSF" id="PIRSF037112">
    <property type="entry name" value="Antirestriction_ArdC"/>
    <property type="match status" value="1"/>
</dbReference>
<feature type="domain" description="N-terminal" evidence="1">
    <location>
        <begin position="20"/>
        <end position="151"/>
    </location>
</feature>
<dbReference type="AlphaFoldDB" id="A0AAW3WKK4"/>
<dbReference type="GO" id="GO:0003697">
    <property type="term" value="F:single-stranded DNA binding"/>
    <property type="evidence" value="ECO:0007669"/>
    <property type="project" value="InterPro"/>
</dbReference>
<evidence type="ECO:0000313" key="4">
    <source>
        <dbReference type="Proteomes" id="UP000659084"/>
    </source>
</evidence>
<dbReference type="Pfam" id="PF18818">
    <property type="entry name" value="MPTase-PolyVal"/>
    <property type="match status" value="1"/>
</dbReference>
<proteinExistence type="predicted"/>
<dbReference type="EMBL" id="JACNYO010000002">
    <property type="protein sequence ID" value="MBC3211031.1"/>
    <property type="molecule type" value="Genomic_DNA"/>
</dbReference>
<gene>
    <name evidence="3" type="ORF">H8J20_02670</name>
</gene>
<reference evidence="3" key="1">
    <citation type="submission" date="2020-08" db="EMBL/GenBank/DDBJ databases">
        <title>Food and environmental bacterial isolates.</title>
        <authorList>
            <person name="Richter L."/>
            <person name="Du Plessis E.M."/>
            <person name="Duvenage S."/>
            <person name="Allam M."/>
            <person name="Korsten L."/>
        </authorList>
    </citation>
    <scope>NUCLEOTIDE SEQUENCE</scope>
    <source>
        <strain evidence="3">UPMP2127</strain>
    </source>
</reference>
<organism evidence="3 4">
    <name type="scientific">Serratia fonticola</name>
    <dbReference type="NCBI Taxonomy" id="47917"/>
    <lineage>
        <taxon>Bacteria</taxon>
        <taxon>Pseudomonadati</taxon>
        <taxon>Pseudomonadota</taxon>
        <taxon>Gammaproteobacteria</taxon>
        <taxon>Enterobacterales</taxon>
        <taxon>Yersiniaceae</taxon>
        <taxon>Serratia</taxon>
    </lineage>
</organism>
<evidence type="ECO:0000259" key="1">
    <source>
        <dbReference type="Pfam" id="PF08401"/>
    </source>
</evidence>
<dbReference type="InterPro" id="IPR017113">
    <property type="entry name" value="Antirestriction_ArdC"/>
</dbReference>